<evidence type="ECO:0000256" key="2">
    <source>
        <dbReference type="ARBA" id="ARBA00023125"/>
    </source>
</evidence>
<evidence type="ECO:0000313" key="8">
    <source>
        <dbReference type="Proteomes" id="UP001210528"/>
    </source>
</evidence>
<evidence type="ECO:0000259" key="5">
    <source>
        <dbReference type="PROSITE" id="PS51898"/>
    </source>
</evidence>
<keyword evidence="2 4" id="KW-0238">DNA-binding</keyword>
<dbReference type="EMBL" id="JAQLUK010000094">
    <property type="protein sequence ID" value="MDB2294360.1"/>
    <property type="molecule type" value="Genomic_DNA"/>
</dbReference>
<evidence type="ECO:0000259" key="6">
    <source>
        <dbReference type="PROSITE" id="PS51900"/>
    </source>
</evidence>
<dbReference type="InterPro" id="IPR050090">
    <property type="entry name" value="Tyrosine_recombinase_XerCD"/>
</dbReference>
<keyword evidence="3" id="KW-0233">DNA recombination</keyword>
<evidence type="ECO:0000256" key="3">
    <source>
        <dbReference type="ARBA" id="ARBA00023172"/>
    </source>
</evidence>
<dbReference type="InterPro" id="IPR002104">
    <property type="entry name" value="Integrase_catalytic"/>
</dbReference>
<dbReference type="Gene3D" id="1.10.443.10">
    <property type="entry name" value="Intergrase catalytic core"/>
    <property type="match status" value="1"/>
</dbReference>
<comment type="caution">
    <text evidence="7">The sequence shown here is derived from an EMBL/GenBank/DDBJ whole genome shotgun (WGS) entry which is preliminary data.</text>
</comment>
<reference evidence="7 8" key="1">
    <citation type="submission" date="2023-01" db="EMBL/GenBank/DDBJ databases">
        <title>Halorubrum ezzemoulense from Santa Pola, Spain.</title>
        <authorList>
            <person name="Feng Y."/>
            <person name="Louyakis A.S."/>
            <person name="Gogarten J.P."/>
        </authorList>
    </citation>
    <scope>NUCLEOTIDE SEQUENCE [LARGE SCALE GENOMIC DNA]</scope>
    <source>
        <strain evidence="7 8">AMM015</strain>
    </source>
</reference>
<feature type="domain" description="Core-binding (CB)" evidence="6">
    <location>
        <begin position="1"/>
        <end position="87"/>
    </location>
</feature>
<evidence type="ECO:0000313" key="7">
    <source>
        <dbReference type="EMBL" id="MDB2294360.1"/>
    </source>
</evidence>
<dbReference type="Gene3D" id="1.10.150.130">
    <property type="match status" value="1"/>
</dbReference>
<feature type="domain" description="Tyr recombinase" evidence="5">
    <location>
        <begin position="123"/>
        <end position="328"/>
    </location>
</feature>
<accession>A0ABT4Z8F1</accession>
<dbReference type="PANTHER" id="PTHR30349:SF41">
    <property type="entry name" value="INTEGRASE_RECOMBINASE PROTEIN MJ0367-RELATED"/>
    <property type="match status" value="1"/>
</dbReference>
<gene>
    <name evidence="7" type="ORF">PM085_19300</name>
</gene>
<dbReference type="InterPro" id="IPR004107">
    <property type="entry name" value="Integrase_SAM-like_N"/>
</dbReference>
<evidence type="ECO:0000256" key="4">
    <source>
        <dbReference type="PROSITE-ProRule" id="PRU01248"/>
    </source>
</evidence>
<dbReference type="InterPro" id="IPR013762">
    <property type="entry name" value="Integrase-like_cat_sf"/>
</dbReference>
<dbReference type="CDD" id="cd00397">
    <property type="entry name" value="DNA_BRE_C"/>
    <property type="match status" value="1"/>
</dbReference>
<keyword evidence="8" id="KW-1185">Reference proteome</keyword>
<protein>
    <submittedName>
        <fullName evidence="7">Tyrosine-type recombinase/integrase</fullName>
    </submittedName>
</protein>
<dbReference type="PANTHER" id="PTHR30349">
    <property type="entry name" value="PHAGE INTEGRASE-RELATED"/>
    <property type="match status" value="1"/>
</dbReference>
<sequence length="329" mass="37719">MFDAFEEYLDYLKWDQAAADATIQKREQTLRKFSTWLRDEQDVTAIESVSRRDIGRYVDYLVEEGYAPNTITAGYYSSVSAVFNWAHSDGVIDENPIDRLKRQAIKKRAREALSEEEKKNELGGKDFLEKEVVYELAEHAPEPSARNELLIKLMFWTGVRVSELVGITIGDDGQIDGPNSDIDPEEPRITVYAPKTDKPRVVSYPRSEINPLMRDWVSHGRLRYKHADELNYLFIGHKGEFTKSGVADVVTQAAENAGLQEIKRVGKDGKEYNLVTPHLLRHSHAMYYHNEEGVPLDRLKDHLGHHSVDTTERFYAENTPEKMVDTFGE</sequence>
<keyword evidence="1" id="KW-0229">DNA integration</keyword>
<dbReference type="PROSITE" id="PS51900">
    <property type="entry name" value="CB"/>
    <property type="match status" value="1"/>
</dbReference>
<dbReference type="Pfam" id="PF00589">
    <property type="entry name" value="Phage_integrase"/>
    <property type="match status" value="1"/>
</dbReference>
<dbReference type="InterPro" id="IPR010998">
    <property type="entry name" value="Integrase_recombinase_N"/>
</dbReference>
<name>A0ABT4Z8F1_HALEZ</name>
<dbReference type="SUPFAM" id="SSF56349">
    <property type="entry name" value="DNA breaking-rejoining enzymes"/>
    <property type="match status" value="1"/>
</dbReference>
<dbReference type="InterPro" id="IPR011010">
    <property type="entry name" value="DNA_brk_join_enz"/>
</dbReference>
<proteinExistence type="predicted"/>
<dbReference type="PROSITE" id="PS51898">
    <property type="entry name" value="TYR_RECOMBINASE"/>
    <property type="match status" value="1"/>
</dbReference>
<dbReference type="Pfam" id="PF02899">
    <property type="entry name" value="Phage_int_SAM_1"/>
    <property type="match status" value="1"/>
</dbReference>
<evidence type="ECO:0000256" key="1">
    <source>
        <dbReference type="ARBA" id="ARBA00022908"/>
    </source>
</evidence>
<dbReference type="Proteomes" id="UP001210528">
    <property type="component" value="Unassembled WGS sequence"/>
</dbReference>
<dbReference type="InterPro" id="IPR044068">
    <property type="entry name" value="CB"/>
</dbReference>
<organism evidence="7 8">
    <name type="scientific">Halorubrum ezzemoulense</name>
    <name type="common">Halorubrum chaoviator</name>
    <dbReference type="NCBI Taxonomy" id="337243"/>
    <lineage>
        <taxon>Archaea</taxon>
        <taxon>Methanobacteriati</taxon>
        <taxon>Methanobacteriota</taxon>
        <taxon>Stenosarchaea group</taxon>
        <taxon>Halobacteria</taxon>
        <taxon>Halobacteriales</taxon>
        <taxon>Haloferacaceae</taxon>
        <taxon>Halorubrum</taxon>
    </lineage>
</organism>
<dbReference type="RefSeq" id="WP_271970725.1">
    <property type="nucleotide sequence ID" value="NZ_JAQLUK010000094.1"/>
</dbReference>